<evidence type="ECO:0000313" key="3">
    <source>
        <dbReference type="EMBL" id="RCI08746.1"/>
    </source>
</evidence>
<protein>
    <recommendedName>
        <fullName evidence="2">Methyltransferase type 12 domain-containing protein</fullName>
    </recommendedName>
</protein>
<name>A0A367L2U5_9HYPO</name>
<comment type="caution">
    <text evidence="3">The sequence shown here is derived from an EMBL/GenBank/DDBJ whole genome shotgun (WGS) entry which is preliminary data.</text>
</comment>
<evidence type="ECO:0000256" key="1">
    <source>
        <dbReference type="SAM" id="MobiDB-lite"/>
    </source>
</evidence>
<dbReference type="STRING" id="1330021.A0A367L2U5"/>
<dbReference type="Proteomes" id="UP000253664">
    <property type="component" value="Unassembled WGS sequence"/>
</dbReference>
<dbReference type="EMBL" id="LKCN02000018">
    <property type="protein sequence ID" value="RCI08746.1"/>
    <property type="molecule type" value="Genomic_DNA"/>
</dbReference>
<dbReference type="Pfam" id="PF08242">
    <property type="entry name" value="Methyltransf_12"/>
    <property type="match status" value="1"/>
</dbReference>
<evidence type="ECO:0000259" key="2">
    <source>
        <dbReference type="Pfam" id="PF08242"/>
    </source>
</evidence>
<feature type="region of interest" description="Disordered" evidence="1">
    <location>
        <begin position="78"/>
        <end position="97"/>
    </location>
</feature>
<keyword evidence="4" id="KW-1185">Reference proteome</keyword>
<sequence length="276" mass="29790">MTCDDATSNAAGVAIYTPFLLRIYDSLVHGLSNRLVWQCSTTKDLIPLFNSTLGRRHVDIGVGTGYLPSTALAAQQQRDLSSSPSSSFSTKTKTTTTTTTTTCESMTLIDLNPHALQTAQARILNTGTRAEIKTLKADILSPPIPFPPPDAAAGKESKHYDTVSIFYLLHCLPGPPEAKMQTVLRAVVPLLSPDGVLVGATVLGKGRRLNLLARLLLALYNRWGVFGNMADSEEVFRHALVASFRHVDAWCVGAVMLFRARGPRVVVDGGEQACAR</sequence>
<dbReference type="Gene3D" id="3.40.50.150">
    <property type="entry name" value="Vaccinia Virus protein VP39"/>
    <property type="match status" value="1"/>
</dbReference>
<dbReference type="AlphaFoldDB" id="A0A367L2U5"/>
<dbReference type="PANTHER" id="PTHR42912">
    <property type="entry name" value="METHYLTRANSFERASE"/>
    <property type="match status" value="1"/>
</dbReference>
<dbReference type="PANTHER" id="PTHR42912:SF80">
    <property type="entry name" value="METHYLTRANSFERASE DOMAIN-CONTAINING PROTEIN"/>
    <property type="match status" value="1"/>
</dbReference>
<dbReference type="GO" id="GO:0008168">
    <property type="term" value="F:methyltransferase activity"/>
    <property type="evidence" value="ECO:0007669"/>
    <property type="project" value="TreeGrafter"/>
</dbReference>
<accession>A0A367L2U5</accession>
<proteinExistence type="predicted"/>
<feature type="domain" description="Methyltransferase type 12" evidence="2">
    <location>
        <begin position="102"/>
        <end position="197"/>
    </location>
</feature>
<dbReference type="InterPro" id="IPR029063">
    <property type="entry name" value="SAM-dependent_MTases_sf"/>
</dbReference>
<gene>
    <name evidence="3" type="ORF">L249_4722</name>
</gene>
<dbReference type="OrthoDB" id="10061782at2759"/>
<organism evidence="3 4">
    <name type="scientific">Ophiocordyceps polyrhachis-furcata BCC 54312</name>
    <dbReference type="NCBI Taxonomy" id="1330021"/>
    <lineage>
        <taxon>Eukaryota</taxon>
        <taxon>Fungi</taxon>
        <taxon>Dikarya</taxon>
        <taxon>Ascomycota</taxon>
        <taxon>Pezizomycotina</taxon>
        <taxon>Sordariomycetes</taxon>
        <taxon>Hypocreomycetidae</taxon>
        <taxon>Hypocreales</taxon>
        <taxon>Ophiocordycipitaceae</taxon>
        <taxon>Ophiocordyceps</taxon>
    </lineage>
</organism>
<evidence type="ECO:0000313" key="4">
    <source>
        <dbReference type="Proteomes" id="UP000253664"/>
    </source>
</evidence>
<dbReference type="InterPro" id="IPR013217">
    <property type="entry name" value="Methyltransf_12"/>
</dbReference>
<feature type="compositionally biased region" description="Low complexity" evidence="1">
    <location>
        <begin position="81"/>
        <end position="97"/>
    </location>
</feature>
<dbReference type="InterPro" id="IPR050508">
    <property type="entry name" value="Methyltransf_Superfamily"/>
</dbReference>
<dbReference type="SUPFAM" id="SSF53335">
    <property type="entry name" value="S-adenosyl-L-methionine-dependent methyltransferases"/>
    <property type="match status" value="1"/>
</dbReference>
<reference evidence="3 4" key="1">
    <citation type="journal article" date="2015" name="BMC Genomics">
        <title>Insights from the genome of Ophiocordyceps polyrhachis-furcata to pathogenicity and host specificity in insect fungi.</title>
        <authorList>
            <person name="Wichadakul D."/>
            <person name="Kobmoo N."/>
            <person name="Ingsriswang S."/>
            <person name="Tangphatsornruang S."/>
            <person name="Chantasingh D."/>
            <person name="Luangsa-ard J.J."/>
            <person name="Eurwilaichitr L."/>
        </authorList>
    </citation>
    <scope>NUCLEOTIDE SEQUENCE [LARGE SCALE GENOMIC DNA]</scope>
    <source>
        <strain evidence="3 4">BCC 54312</strain>
    </source>
</reference>